<dbReference type="PANTHER" id="PTHR47938:SF46">
    <property type="entry name" value="PENTACOTRIPEPTIDE-REPEAT REGION OF PRORP DOMAIN-CONTAINING PROTEIN"/>
    <property type="match status" value="1"/>
</dbReference>
<evidence type="ECO:0008006" key="6">
    <source>
        <dbReference type="Google" id="ProtNLM"/>
    </source>
</evidence>
<feature type="repeat" description="PPR" evidence="3">
    <location>
        <begin position="177"/>
        <end position="211"/>
    </location>
</feature>
<dbReference type="Pfam" id="PF01535">
    <property type="entry name" value="PPR"/>
    <property type="match status" value="4"/>
</dbReference>
<dbReference type="Gramene" id="ONK82074">
    <property type="protein sequence ID" value="ONK82074"/>
    <property type="gene ID" value="A4U43_C01F35850"/>
</dbReference>
<dbReference type="Pfam" id="PF12854">
    <property type="entry name" value="PPR_1"/>
    <property type="match status" value="1"/>
</dbReference>
<proteinExistence type="inferred from homology"/>
<dbReference type="Proteomes" id="UP000243459">
    <property type="component" value="Chromosome 1"/>
</dbReference>
<feature type="repeat" description="PPR" evidence="3">
    <location>
        <begin position="314"/>
        <end position="348"/>
    </location>
</feature>
<comment type="similarity">
    <text evidence="1">Belongs to the PPR family. P subfamily.</text>
</comment>
<dbReference type="NCBIfam" id="TIGR00756">
    <property type="entry name" value="PPR"/>
    <property type="match status" value="6"/>
</dbReference>
<dbReference type="GO" id="GO:0003729">
    <property type="term" value="F:mRNA binding"/>
    <property type="evidence" value="ECO:0007669"/>
    <property type="project" value="TreeGrafter"/>
</dbReference>
<dbReference type="EMBL" id="CM007381">
    <property type="protein sequence ID" value="ONK82074.1"/>
    <property type="molecule type" value="Genomic_DNA"/>
</dbReference>
<dbReference type="InterPro" id="IPR011990">
    <property type="entry name" value="TPR-like_helical_dom_sf"/>
</dbReference>
<dbReference type="OrthoDB" id="185373at2759"/>
<feature type="repeat" description="PPR" evidence="3">
    <location>
        <begin position="142"/>
        <end position="176"/>
    </location>
</feature>
<evidence type="ECO:0000256" key="3">
    <source>
        <dbReference type="PROSITE-ProRule" id="PRU00708"/>
    </source>
</evidence>
<feature type="repeat" description="PPR" evidence="3">
    <location>
        <begin position="414"/>
        <end position="448"/>
    </location>
</feature>
<evidence type="ECO:0000256" key="2">
    <source>
        <dbReference type="ARBA" id="ARBA00022737"/>
    </source>
</evidence>
<evidence type="ECO:0000313" key="4">
    <source>
        <dbReference type="EMBL" id="ONK82074.1"/>
    </source>
</evidence>
<dbReference type="OMA" id="NEITYHV"/>
<evidence type="ECO:0000313" key="5">
    <source>
        <dbReference type="Proteomes" id="UP000243459"/>
    </source>
</evidence>
<gene>
    <name evidence="4" type="ORF">A4U43_C01F35850</name>
</gene>
<protein>
    <recommendedName>
        <fullName evidence="6">Pentacotripeptide-repeat region of PRORP domain-containing protein</fullName>
    </recommendedName>
</protein>
<feature type="repeat" description="PPR" evidence="3">
    <location>
        <begin position="247"/>
        <end position="281"/>
    </location>
</feature>
<dbReference type="PROSITE" id="PS51375">
    <property type="entry name" value="PPR"/>
    <property type="match status" value="6"/>
</dbReference>
<dbReference type="Gene3D" id="1.25.40.10">
    <property type="entry name" value="Tetratricopeptide repeat domain"/>
    <property type="match status" value="5"/>
</dbReference>
<dbReference type="InterPro" id="IPR002885">
    <property type="entry name" value="PPR_rpt"/>
</dbReference>
<dbReference type="PANTHER" id="PTHR47938">
    <property type="entry name" value="RESPIRATORY COMPLEX I CHAPERONE (CIA84), PUTATIVE (AFU_ORTHOLOGUE AFUA_2G06020)-RELATED"/>
    <property type="match status" value="1"/>
</dbReference>
<name>A0A5P1FVH3_ASPOF</name>
<dbReference type="AlphaFoldDB" id="A0A5P1FVH3"/>
<organism evidence="4 5">
    <name type="scientific">Asparagus officinalis</name>
    <name type="common">Garden asparagus</name>
    <dbReference type="NCBI Taxonomy" id="4686"/>
    <lineage>
        <taxon>Eukaryota</taxon>
        <taxon>Viridiplantae</taxon>
        <taxon>Streptophyta</taxon>
        <taxon>Embryophyta</taxon>
        <taxon>Tracheophyta</taxon>
        <taxon>Spermatophyta</taxon>
        <taxon>Magnoliopsida</taxon>
        <taxon>Liliopsida</taxon>
        <taxon>Asparagales</taxon>
        <taxon>Asparagaceae</taxon>
        <taxon>Asparagoideae</taxon>
        <taxon>Asparagus</taxon>
    </lineage>
</organism>
<reference evidence="5" key="1">
    <citation type="journal article" date="2017" name="Nat. Commun.">
        <title>The asparagus genome sheds light on the origin and evolution of a young Y chromosome.</title>
        <authorList>
            <person name="Harkess A."/>
            <person name="Zhou J."/>
            <person name="Xu C."/>
            <person name="Bowers J.E."/>
            <person name="Van der Hulst R."/>
            <person name="Ayyampalayam S."/>
            <person name="Mercati F."/>
            <person name="Riccardi P."/>
            <person name="McKain M.R."/>
            <person name="Kakrana A."/>
            <person name="Tang H."/>
            <person name="Ray J."/>
            <person name="Groenendijk J."/>
            <person name="Arikit S."/>
            <person name="Mathioni S.M."/>
            <person name="Nakano M."/>
            <person name="Shan H."/>
            <person name="Telgmann-Rauber A."/>
            <person name="Kanno A."/>
            <person name="Yue Z."/>
            <person name="Chen H."/>
            <person name="Li W."/>
            <person name="Chen Y."/>
            <person name="Xu X."/>
            <person name="Zhang Y."/>
            <person name="Luo S."/>
            <person name="Chen H."/>
            <person name="Gao J."/>
            <person name="Mao Z."/>
            <person name="Pires J.C."/>
            <person name="Luo M."/>
            <person name="Kudrna D."/>
            <person name="Wing R.A."/>
            <person name="Meyers B.C."/>
            <person name="Yi K."/>
            <person name="Kong H."/>
            <person name="Lavrijsen P."/>
            <person name="Sunseri F."/>
            <person name="Falavigna A."/>
            <person name="Ye Y."/>
            <person name="Leebens-Mack J.H."/>
            <person name="Chen G."/>
        </authorList>
    </citation>
    <scope>NUCLEOTIDE SEQUENCE [LARGE SCALE GENOMIC DNA]</scope>
    <source>
        <strain evidence="5">cv. DH0086</strain>
    </source>
</reference>
<evidence type="ECO:0000256" key="1">
    <source>
        <dbReference type="ARBA" id="ARBA00007626"/>
    </source>
</evidence>
<keyword evidence="2" id="KW-0677">Repeat</keyword>
<keyword evidence="5" id="KW-1185">Reference proteome</keyword>
<feature type="repeat" description="PPR" evidence="3">
    <location>
        <begin position="212"/>
        <end position="246"/>
    </location>
</feature>
<sequence>MPCHQPRQLNRTLESLSNAGDHFSKLCSAAASHRRPPPTSALNKTLKSLSRSGNADELLDLAAKSPNLSSKVFFLNTLINAFIVSKCRHKARAAFAHLKQTGVTLTNPSYSIILKLQFLFETDSESPYSIMGAMVKCGCKPDAITYSTLISGLCRVGRIEEAWGFVDKMEEENCPPTVRCYTSIVFGYCNFGRIDDAKCLIDRMGSFGCSPDTVTYTILIDAMCKRGGFDEVRRVLEESELNGWKPNEITYHVYINGLCKVGEVDEAFRQLDTMRDRGLSPSLETLHRLFDSLSCDLSEENLWKVIELLSWDVDAFFYNTLVGKFCQNGSWLTVLKLLAAMLKKGMLDICTYTVVINSLCKRKMLGEAKYVFCSMDFEADAVAFNTLLMGFNRAREFNEVYLLFDLVGKNITLNEYSYVILIDSLCREKRFQEAVDYIFQSIRKGFLPNLITRPVSWLVKDGKPTEILNLFEEMLGRGLVLDVGVFNSLIRALCKKGLCRSVDSDKFYLIFDIMLGIRQSLSTLDHEDELTGGKIARKASDKV</sequence>
<accession>A0A5P1FVH3</accession>
<dbReference type="Pfam" id="PF13041">
    <property type="entry name" value="PPR_2"/>
    <property type="match status" value="3"/>
</dbReference>